<dbReference type="EC" id="3.5.1.28" evidence="2"/>
<keyword evidence="3 6" id="KW-0378">Hydrolase</keyword>
<dbReference type="CDD" id="cd06583">
    <property type="entry name" value="PGRP"/>
    <property type="match status" value="1"/>
</dbReference>
<protein>
    <recommendedName>
        <fullName evidence="2">N-acetylmuramoyl-L-alanine amidase</fullName>
        <ecNumber evidence="2">3.5.1.28</ecNumber>
    </recommendedName>
</protein>
<dbReference type="SMART" id="SM00644">
    <property type="entry name" value="Ami_2"/>
    <property type="match status" value="1"/>
</dbReference>
<evidence type="ECO:0000256" key="1">
    <source>
        <dbReference type="ARBA" id="ARBA00001561"/>
    </source>
</evidence>
<comment type="catalytic activity">
    <reaction evidence="1">
        <text>Hydrolyzes the link between N-acetylmuramoyl residues and L-amino acid residues in certain cell-wall glycopeptides.</text>
        <dbReference type="EC" id="3.5.1.28"/>
    </reaction>
</comment>
<keyword evidence="4" id="KW-0961">Cell wall biogenesis/degradation</keyword>
<sequence>MLLASCAHTPPHNPLARWVPSPNHNAREATLIVIHATTQDSVEQSLHTLRTRNSGGPVSSHYLIGRDGALYQLVAEDRRAWHAGPGSWGTISDVNSASIGIELDNNGSEPFSSEQIDKLLVLLEDLCKRLDIPRYQVIAHADMAPTRKTDPGPLFPWARLAEAGFGRWPSGPLVDPPANFDPRSALRILGYSMDDYAAATRAFRLHYRGIDADATELSIEDLRVLYALVNIPE</sequence>
<dbReference type="InterPro" id="IPR036505">
    <property type="entry name" value="Amidase/PGRP_sf"/>
</dbReference>
<reference evidence="6 7" key="1">
    <citation type="submission" date="2023-07" db="EMBL/GenBank/DDBJ databases">
        <title>Sorghum-associated microbial communities from plants grown in Nebraska, USA.</title>
        <authorList>
            <person name="Schachtman D."/>
        </authorList>
    </citation>
    <scope>NUCLEOTIDE SEQUENCE [LARGE SCALE GENOMIC DNA]</scope>
    <source>
        <strain evidence="6 7">BE107</strain>
    </source>
</reference>
<comment type="caution">
    <text evidence="6">The sequence shown here is derived from an EMBL/GenBank/DDBJ whole genome shotgun (WGS) entry which is preliminary data.</text>
</comment>
<organism evidence="6 7">
    <name type="scientific">Pseudoxanthomonas sacheonensis</name>
    <dbReference type="NCBI Taxonomy" id="443615"/>
    <lineage>
        <taxon>Bacteria</taxon>
        <taxon>Pseudomonadati</taxon>
        <taxon>Pseudomonadota</taxon>
        <taxon>Gammaproteobacteria</taxon>
        <taxon>Lysobacterales</taxon>
        <taxon>Lysobacteraceae</taxon>
        <taxon>Pseudoxanthomonas</taxon>
    </lineage>
</organism>
<accession>A0ABU1RPJ8</accession>
<evidence type="ECO:0000256" key="4">
    <source>
        <dbReference type="ARBA" id="ARBA00023316"/>
    </source>
</evidence>
<evidence type="ECO:0000313" key="6">
    <source>
        <dbReference type="EMBL" id="MDR6840537.1"/>
    </source>
</evidence>
<gene>
    <name evidence="6" type="ORF">J2W94_000801</name>
</gene>
<keyword evidence="7" id="KW-1185">Reference proteome</keyword>
<evidence type="ECO:0000256" key="2">
    <source>
        <dbReference type="ARBA" id="ARBA00011901"/>
    </source>
</evidence>
<dbReference type="SUPFAM" id="SSF55846">
    <property type="entry name" value="N-acetylmuramoyl-L-alanine amidase-like"/>
    <property type="match status" value="1"/>
</dbReference>
<dbReference type="GO" id="GO:0008745">
    <property type="term" value="F:N-acetylmuramoyl-L-alanine amidase activity"/>
    <property type="evidence" value="ECO:0007669"/>
    <property type="project" value="UniProtKB-EC"/>
</dbReference>
<evidence type="ECO:0000256" key="3">
    <source>
        <dbReference type="ARBA" id="ARBA00022801"/>
    </source>
</evidence>
<proteinExistence type="predicted"/>
<dbReference type="Pfam" id="PF01510">
    <property type="entry name" value="Amidase_2"/>
    <property type="match status" value="1"/>
</dbReference>
<dbReference type="Gene3D" id="3.40.80.10">
    <property type="entry name" value="Peptidoglycan recognition protein-like"/>
    <property type="match status" value="1"/>
</dbReference>
<dbReference type="EMBL" id="JAVDTT010000001">
    <property type="protein sequence ID" value="MDR6840537.1"/>
    <property type="molecule type" value="Genomic_DNA"/>
</dbReference>
<feature type="domain" description="N-acetylmuramoyl-L-alanine amidase" evidence="5">
    <location>
        <begin position="17"/>
        <end position="152"/>
    </location>
</feature>
<dbReference type="PANTHER" id="PTHR30417:SF1">
    <property type="entry name" value="N-ACETYLMURAMOYL-L-ALANINE AMIDASE AMID"/>
    <property type="match status" value="1"/>
</dbReference>
<name>A0ABU1RPJ8_9GAMM</name>
<evidence type="ECO:0000313" key="7">
    <source>
        <dbReference type="Proteomes" id="UP001254759"/>
    </source>
</evidence>
<dbReference type="Proteomes" id="UP001254759">
    <property type="component" value="Unassembled WGS sequence"/>
</dbReference>
<dbReference type="InterPro" id="IPR002502">
    <property type="entry name" value="Amidase_domain"/>
</dbReference>
<dbReference type="PANTHER" id="PTHR30417">
    <property type="entry name" value="N-ACETYLMURAMOYL-L-ALANINE AMIDASE AMID"/>
    <property type="match status" value="1"/>
</dbReference>
<dbReference type="InterPro" id="IPR051206">
    <property type="entry name" value="NAMLAA_amidase_2"/>
</dbReference>
<evidence type="ECO:0000259" key="5">
    <source>
        <dbReference type="SMART" id="SM00644"/>
    </source>
</evidence>